<dbReference type="Pfam" id="PF17689">
    <property type="entry name" value="Arabino_trans_N"/>
    <property type="match status" value="1"/>
</dbReference>
<comment type="function">
    <text evidence="1">Arabinosyl transferase responsible for the polymerization of arabinose into the arabinan of arabinogalactan.</text>
</comment>
<keyword evidence="6" id="KW-0808">Transferase</keyword>
<feature type="transmembrane region" description="Helical" evidence="12">
    <location>
        <begin position="583"/>
        <end position="604"/>
    </location>
</feature>
<evidence type="ECO:0000256" key="6">
    <source>
        <dbReference type="ARBA" id="ARBA00022679"/>
    </source>
</evidence>
<evidence type="ECO:0000256" key="10">
    <source>
        <dbReference type="ARBA" id="ARBA00023316"/>
    </source>
</evidence>
<evidence type="ECO:0000256" key="11">
    <source>
        <dbReference type="SAM" id="MobiDB-lite"/>
    </source>
</evidence>
<keyword evidence="7 12" id="KW-0812">Transmembrane</keyword>
<keyword evidence="4" id="KW-1003">Cell membrane</keyword>
<dbReference type="InterPro" id="IPR027451">
    <property type="entry name" value="EmbABC_dom1"/>
</dbReference>
<dbReference type="Gene3D" id="2.60.120.940">
    <property type="entry name" value="EmbC, C-terminal domain, subdomain 2"/>
    <property type="match status" value="1"/>
</dbReference>
<gene>
    <name evidence="14" type="ORF">RM445_02730</name>
</gene>
<comment type="caution">
    <text evidence="14">The sequence shown here is derived from an EMBL/GenBank/DDBJ whole genome shotgun (WGS) entry which is preliminary data.</text>
</comment>
<evidence type="ECO:0000256" key="7">
    <source>
        <dbReference type="ARBA" id="ARBA00022692"/>
    </source>
</evidence>
<feature type="transmembrane region" description="Helical" evidence="12">
    <location>
        <begin position="418"/>
        <end position="437"/>
    </location>
</feature>
<dbReference type="InterPro" id="IPR042486">
    <property type="entry name" value="Arabino_trans_C_2"/>
</dbReference>
<evidence type="ECO:0000256" key="9">
    <source>
        <dbReference type="ARBA" id="ARBA00023136"/>
    </source>
</evidence>
<dbReference type="Proteomes" id="UP001183202">
    <property type="component" value="Unassembled WGS sequence"/>
</dbReference>
<keyword evidence="9 12" id="KW-0472">Membrane</keyword>
<dbReference type="InterPro" id="IPR032731">
    <property type="entry name" value="Arabino_trans_C"/>
</dbReference>
<dbReference type="Pfam" id="PF04602">
    <property type="entry name" value="Arabinose_trans"/>
    <property type="match status" value="1"/>
</dbReference>
<feature type="transmembrane region" description="Helical" evidence="12">
    <location>
        <begin position="727"/>
        <end position="750"/>
    </location>
</feature>
<feature type="transmembrane region" description="Helical" evidence="12">
    <location>
        <begin position="695"/>
        <end position="715"/>
    </location>
</feature>
<protein>
    <submittedName>
        <fullName evidence="14">Arabinosyltransferase domain-containing protein</fullName>
    </submittedName>
</protein>
<feature type="transmembrane region" description="Helical" evidence="12">
    <location>
        <begin position="643"/>
        <end position="663"/>
    </location>
</feature>
<reference evidence="15" key="1">
    <citation type="submission" date="2023-07" db="EMBL/GenBank/DDBJ databases">
        <title>30 novel species of actinomycetes from the DSMZ collection.</title>
        <authorList>
            <person name="Nouioui I."/>
        </authorList>
    </citation>
    <scope>NUCLEOTIDE SEQUENCE [LARGE SCALE GENOMIC DNA]</scope>
    <source>
        <strain evidence="15">DSM 45834</strain>
    </source>
</reference>
<evidence type="ECO:0000256" key="3">
    <source>
        <dbReference type="ARBA" id="ARBA00008195"/>
    </source>
</evidence>
<accession>A0ABU2N3E3</accession>
<sequence>MTSAPETERPESSGPGESSGASSGPPEAPVTDTPPSRPRTLLAALTGLVAVLCALALPFAPLSVNEPTVTWPKDPARPESTLLNLTAYRPLALDATITCAVARQAQAADPSGVVLATVEPEWPLAGDEGMVITARDNRLQVRAMGRVLVDDPLAGACTYTINGTSSGRPKYQGATPDPLDPAVPDLTALAGPDDAVLTVSRDGTELTRATAPLLPSVDMLTTSATAVAPGALRVTLAVDDEFTSSPAPLKRLLIGLLVVMLLATAALLVRADRGVARQSPPSWFGRPRVVDVVVPVVIAFWTLVAPATDDDGYYAAMARNSRISGAVGNYYQLYDQNFTPFTWFYYVLGWWQSVVGDAPVLQRLLAVAFGLLTWLLLRRFAADAMDEIAPERPWVRSACHAILAAAFLAWWLPQDMGVRPEGVVCVCAAAAMHGVLVAWRRERLAVAWLAFALAGLGFAAHPTGFTLLAPLLAGLPLLWRLVAVPGHRAATALRVVAVASGGMAAPLLAFVDGGLRDFLRGQRIFLAIQAQESWATEIQRYDFLLTQIPMGNYAKRMAVLLCLVSLVWFAVLAAAARMRRVPLPVALWFSASTTALAFAALWFTPSKWTHHFGALAGVGSAFLALFLALAVPTVRSVLDMKRLPWGLVAAAAGSYVLAIALSWHGPNQWPYAWLDGVRRPEFPPAIKRVLLDSPLLWLLVLAVVVVALTVPTRMVGTRDPRLNVLRAVPILAVIALVGTSVYTVFTFGLAAVQGVPRSSLWAQSLADPTASRCAAAAGTEVLDPFTAVPLTEAPGLPAPPSATGFVNNGGFYAGNRPQGVAGDRVWGSLVARDGASADSTQGRLTTSWYGLPDPAAGTVTVIAAGSLSDGVGLTAEYGRRSGDAVEAAGTEVLTDAAHDPSWRTLTLEPPAGADLVRLVGVDESSTVNGWLALSAPVVARPETLADFLPRPAPVALGWPLAFAWPCQRQPGIVNGITEPAAFGVLWGANGALSGFSDGAWQASRGGAFAQIPRSQSVLELAIVEPADPDVQVAVFGSDLGRDRYTLTEDKRTVSGASTATGPRTGG</sequence>
<evidence type="ECO:0000256" key="8">
    <source>
        <dbReference type="ARBA" id="ARBA00022989"/>
    </source>
</evidence>
<feature type="transmembrane region" description="Helical" evidence="12">
    <location>
        <begin position="252"/>
        <end position="269"/>
    </location>
</feature>
<feature type="transmembrane region" description="Helical" evidence="12">
    <location>
        <begin position="41"/>
        <end position="60"/>
    </location>
</feature>
<dbReference type="Pfam" id="PF14896">
    <property type="entry name" value="Arabino_trans_C"/>
    <property type="match status" value="1"/>
</dbReference>
<evidence type="ECO:0000256" key="5">
    <source>
        <dbReference type="ARBA" id="ARBA00022676"/>
    </source>
</evidence>
<feature type="transmembrane region" description="Helical" evidence="12">
    <location>
        <begin position="289"/>
        <end position="307"/>
    </location>
</feature>
<keyword evidence="8 12" id="KW-1133">Transmembrane helix</keyword>
<keyword evidence="5" id="KW-0328">Glycosyltransferase</keyword>
<comment type="subcellular location">
    <subcellularLocation>
        <location evidence="2">Cell membrane</location>
        <topology evidence="2">Multi-pass membrane protein</topology>
    </subcellularLocation>
</comment>
<feature type="domain" description="Ig-like" evidence="13">
    <location>
        <begin position="26"/>
        <end position="116"/>
    </location>
</feature>
<comment type="similarity">
    <text evidence="3">Belongs to the emb family.</text>
</comment>
<evidence type="ECO:0000259" key="13">
    <source>
        <dbReference type="PROSITE" id="PS50835"/>
    </source>
</evidence>
<dbReference type="RefSeq" id="WP_311554332.1">
    <property type="nucleotide sequence ID" value="NZ_JAVREJ010000001.1"/>
</dbReference>
<feature type="compositionally biased region" description="Low complexity" evidence="11">
    <location>
        <begin position="12"/>
        <end position="25"/>
    </location>
</feature>
<evidence type="ECO:0000256" key="12">
    <source>
        <dbReference type="SAM" id="Phobius"/>
    </source>
</evidence>
<feature type="region of interest" description="Disordered" evidence="11">
    <location>
        <begin position="1"/>
        <end position="38"/>
    </location>
</feature>
<feature type="transmembrane region" description="Helical" evidence="12">
    <location>
        <begin position="557"/>
        <end position="576"/>
    </location>
</feature>
<feature type="transmembrane region" description="Helical" evidence="12">
    <location>
        <begin position="491"/>
        <end position="511"/>
    </location>
</feature>
<dbReference type="Gene3D" id="2.60.120.610">
    <property type="entry name" value="arabinofuranosyltransferase like domain"/>
    <property type="match status" value="1"/>
</dbReference>
<evidence type="ECO:0000256" key="4">
    <source>
        <dbReference type="ARBA" id="ARBA00022475"/>
    </source>
</evidence>
<feature type="compositionally biased region" description="Basic and acidic residues" evidence="11">
    <location>
        <begin position="1"/>
        <end position="11"/>
    </location>
</feature>
<feature type="transmembrane region" description="Helical" evidence="12">
    <location>
        <begin position="444"/>
        <end position="461"/>
    </location>
</feature>
<evidence type="ECO:0000313" key="15">
    <source>
        <dbReference type="Proteomes" id="UP001183202"/>
    </source>
</evidence>
<feature type="transmembrane region" description="Helical" evidence="12">
    <location>
        <begin position="360"/>
        <end position="381"/>
    </location>
</feature>
<feature type="transmembrane region" description="Helical" evidence="12">
    <location>
        <begin position="467"/>
        <end position="484"/>
    </location>
</feature>
<dbReference type="EMBL" id="JAVREJ010000001">
    <property type="protein sequence ID" value="MDT0348437.1"/>
    <property type="molecule type" value="Genomic_DNA"/>
</dbReference>
<proteinExistence type="inferred from homology"/>
<feature type="transmembrane region" description="Helical" evidence="12">
    <location>
        <begin position="610"/>
        <end position="631"/>
    </location>
</feature>
<organism evidence="14 15">
    <name type="scientific">Pseudonocardia charpentierae</name>
    <dbReference type="NCBI Taxonomy" id="3075545"/>
    <lineage>
        <taxon>Bacteria</taxon>
        <taxon>Bacillati</taxon>
        <taxon>Actinomycetota</taxon>
        <taxon>Actinomycetes</taxon>
        <taxon>Pseudonocardiales</taxon>
        <taxon>Pseudonocardiaceae</taxon>
        <taxon>Pseudonocardia</taxon>
    </lineage>
</organism>
<dbReference type="InterPro" id="IPR007110">
    <property type="entry name" value="Ig-like_dom"/>
</dbReference>
<evidence type="ECO:0000313" key="14">
    <source>
        <dbReference type="EMBL" id="MDT0348437.1"/>
    </source>
</evidence>
<dbReference type="InterPro" id="IPR040920">
    <property type="entry name" value="Arabino_trans_N"/>
</dbReference>
<dbReference type="PROSITE" id="PS50835">
    <property type="entry name" value="IG_LIKE"/>
    <property type="match status" value="1"/>
</dbReference>
<keyword evidence="15" id="KW-1185">Reference proteome</keyword>
<evidence type="ECO:0000256" key="1">
    <source>
        <dbReference type="ARBA" id="ARBA00003001"/>
    </source>
</evidence>
<evidence type="ECO:0000256" key="2">
    <source>
        <dbReference type="ARBA" id="ARBA00004651"/>
    </source>
</evidence>
<feature type="transmembrane region" description="Helical" evidence="12">
    <location>
        <begin position="393"/>
        <end position="412"/>
    </location>
</feature>
<name>A0ABU2N3E3_9PSEU</name>
<keyword evidence="10" id="KW-0961">Cell wall biogenesis/degradation</keyword>
<dbReference type="InterPro" id="IPR007680">
    <property type="entry name" value="Arabino_trans_central"/>
</dbReference>